<gene>
    <name evidence="1" type="ordered locus">VFMJ11_B0142</name>
</gene>
<proteinExistence type="predicted"/>
<reference evidence="1 2" key="2">
    <citation type="journal article" date="2009" name="Nature">
        <title>A single regulatory gene is sufficient to alter bacterial host range.</title>
        <authorList>
            <person name="Mandel M.J."/>
            <person name="Wollenberg M.S."/>
            <person name="Stabb E.V."/>
            <person name="Visick K.L."/>
            <person name="Ruby E.G."/>
        </authorList>
    </citation>
    <scope>NUCLEOTIDE SEQUENCE [LARGE SCALE GENOMIC DNA]</scope>
    <source>
        <strain evidence="1 2">MJ11</strain>
        <plasmid evidence="2">Plasmid pMJ100</plasmid>
    </source>
</reference>
<geneLocation type="plasmid" evidence="1 2">
    <name>pMJ100</name>
</geneLocation>
<evidence type="ECO:0000313" key="2">
    <source>
        <dbReference type="Proteomes" id="UP000001857"/>
    </source>
</evidence>
<dbReference type="KEGG" id="vfm:VFMJ11_B0142"/>
<dbReference type="Proteomes" id="UP000001857">
    <property type="component" value="Plasmid pMJ100"/>
</dbReference>
<protein>
    <submittedName>
        <fullName evidence="1">Uncharacterized protein</fullName>
    </submittedName>
</protein>
<accession>B5EW85</accession>
<reference evidence="2" key="1">
    <citation type="submission" date="2008-08" db="EMBL/GenBank/DDBJ databases">
        <title>Complete sequence of Vibrio fischeri strain MJ11.</title>
        <authorList>
            <person name="Mandel M.J."/>
            <person name="Stabb E.V."/>
            <person name="Ruby E.G."/>
            <person name="Ferriera S."/>
            <person name="Johnson J."/>
            <person name="Kravitz S."/>
            <person name="Beeson K."/>
            <person name="Sutton G."/>
            <person name="Rogers Y.-H."/>
            <person name="Friedman R."/>
            <person name="Frazier M."/>
            <person name="Venter J.C."/>
        </authorList>
    </citation>
    <scope>NUCLEOTIDE SEQUENCE [LARGE SCALE GENOMIC DNA]</scope>
    <source>
        <strain evidence="2">MJ11</strain>
        <plasmid evidence="2">Plasmid pMJ100</plasmid>
    </source>
</reference>
<keyword evidence="1" id="KW-0614">Plasmid</keyword>
<name>B5EW85_ALIFM</name>
<dbReference type="RefSeq" id="WP_012534528.1">
    <property type="nucleotide sequence ID" value="NC_011185.1"/>
</dbReference>
<evidence type="ECO:0000313" key="1">
    <source>
        <dbReference type="EMBL" id="ACH64745.1"/>
    </source>
</evidence>
<dbReference type="AlphaFoldDB" id="B5EW85"/>
<organism evidence="1 2">
    <name type="scientific">Aliivibrio fischeri (strain MJ11)</name>
    <name type="common">Vibrio fischeri</name>
    <dbReference type="NCBI Taxonomy" id="388396"/>
    <lineage>
        <taxon>Bacteria</taxon>
        <taxon>Pseudomonadati</taxon>
        <taxon>Pseudomonadota</taxon>
        <taxon>Gammaproteobacteria</taxon>
        <taxon>Vibrionales</taxon>
        <taxon>Vibrionaceae</taxon>
        <taxon>Aliivibrio</taxon>
    </lineage>
</organism>
<dbReference type="HOGENOM" id="CLU_2670109_0_0_6"/>
<sequence>MSNFRHNNNAPLNFDQALMKSCNSESALLDDFDLDRDELDLANESIHHDLQHIMEDGDIWNQVSDIDKILNIREA</sequence>
<dbReference type="EMBL" id="CP001134">
    <property type="protein sequence ID" value="ACH64745.1"/>
    <property type="molecule type" value="Genomic_DNA"/>
</dbReference>